<dbReference type="EMBL" id="CP019699">
    <property type="protein sequence ID" value="AQS56820.1"/>
    <property type="molecule type" value="Genomic_DNA"/>
</dbReference>
<dbReference type="Pfam" id="PF21981">
    <property type="entry name" value="RecX_HTH3"/>
    <property type="match status" value="1"/>
</dbReference>
<feature type="domain" description="RecX second three-helical" evidence="6">
    <location>
        <begin position="109"/>
        <end position="150"/>
    </location>
</feature>
<dbReference type="AlphaFoldDB" id="A0A1U9K9V9"/>
<reference evidence="9 10" key="1">
    <citation type="journal article" date="2015" name="Int. J. Syst. Evol. Microbiol.">
        <title>Novibacillus thermophilus gen. nov., sp. nov., a Gram-staining-negative and moderately thermophilic member of the family Thermoactinomycetaceae.</title>
        <authorList>
            <person name="Yang G."/>
            <person name="Chen J."/>
            <person name="Zhou S."/>
        </authorList>
    </citation>
    <scope>NUCLEOTIDE SEQUENCE [LARGE SCALE GENOMIC DNA]</scope>
    <source>
        <strain evidence="9 10">SG-1</strain>
    </source>
</reference>
<dbReference type="InterPro" id="IPR003783">
    <property type="entry name" value="Regulatory_RecX"/>
</dbReference>
<dbReference type="InterPro" id="IPR053924">
    <property type="entry name" value="RecX_HTH_2nd"/>
</dbReference>
<dbReference type="Gene3D" id="1.10.10.10">
    <property type="entry name" value="Winged helix-like DNA-binding domain superfamily/Winged helix DNA-binding domain"/>
    <property type="match status" value="3"/>
</dbReference>
<feature type="domain" description="RecX first three-helical" evidence="8">
    <location>
        <begin position="64"/>
        <end position="102"/>
    </location>
</feature>
<gene>
    <name evidence="5" type="primary">recX</name>
    <name evidence="9" type="ORF">B0W44_14765</name>
</gene>
<feature type="domain" description="RecX third three-helical" evidence="7">
    <location>
        <begin position="156"/>
        <end position="203"/>
    </location>
</feature>
<dbReference type="PANTHER" id="PTHR33602">
    <property type="entry name" value="REGULATORY PROTEIN RECX FAMILY PROTEIN"/>
    <property type="match status" value="1"/>
</dbReference>
<dbReference type="Pfam" id="PF21982">
    <property type="entry name" value="RecX_HTH1"/>
    <property type="match status" value="1"/>
</dbReference>
<dbReference type="GO" id="GO:0005737">
    <property type="term" value="C:cytoplasm"/>
    <property type="evidence" value="ECO:0007669"/>
    <property type="project" value="UniProtKB-SubCell"/>
</dbReference>
<keyword evidence="10" id="KW-1185">Reference proteome</keyword>
<evidence type="ECO:0000313" key="10">
    <source>
        <dbReference type="Proteomes" id="UP000188603"/>
    </source>
</evidence>
<evidence type="ECO:0000256" key="1">
    <source>
        <dbReference type="ARBA" id="ARBA00004496"/>
    </source>
</evidence>
<evidence type="ECO:0000256" key="4">
    <source>
        <dbReference type="ARBA" id="ARBA00022490"/>
    </source>
</evidence>
<comment type="subcellular location">
    <subcellularLocation>
        <location evidence="1 5">Cytoplasm</location>
    </subcellularLocation>
</comment>
<dbReference type="InterPro" id="IPR053926">
    <property type="entry name" value="RecX_HTH_1st"/>
</dbReference>
<dbReference type="STRING" id="1471761.B0W44_14765"/>
<dbReference type="RefSeq" id="WP_169835610.1">
    <property type="nucleotide sequence ID" value="NZ_CP019699.1"/>
</dbReference>
<proteinExistence type="inferred from homology"/>
<sequence>MERVITKIERQRRNPARFNIYVDGEYAFSVHEDVLIRCRLSKGKVLEGADVADVLQEEERQSAVHAALKFVRYKPRTRAEVERHLKDKGFETEFIRAALTRLQNYGYVNDEAFARAWVEERRRLRGKGRYALKRELQQKGIEDRIITEALAPIDDEDEYRLAREWAYKKYERLKHLEWRRAERRIGSFLQRKGFSLSHITAVLNELRAEGNGAPCDGDGQDS</sequence>
<evidence type="ECO:0000259" key="8">
    <source>
        <dbReference type="Pfam" id="PF21982"/>
    </source>
</evidence>
<dbReference type="InterPro" id="IPR036388">
    <property type="entry name" value="WH-like_DNA-bd_sf"/>
</dbReference>
<evidence type="ECO:0000259" key="6">
    <source>
        <dbReference type="Pfam" id="PF02631"/>
    </source>
</evidence>
<dbReference type="Proteomes" id="UP000188603">
    <property type="component" value="Chromosome"/>
</dbReference>
<name>A0A1U9K9V9_9BACL</name>
<evidence type="ECO:0000256" key="3">
    <source>
        <dbReference type="ARBA" id="ARBA00018111"/>
    </source>
</evidence>
<dbReference type="GO" id="GO:0006282">
    <property type="term" value="P:regulation of DNA repair"/>
    <property type="evidence" value="ECO:0007669"/>
    <property type="project" value="UniProtKB-UniRule"/>
</dbReference>
<evidence type="ECO:0000313" key="9">
    <source>
        <dbReference type="EMBL" id="AQS56820.1"/>
    </source>
</evidence>
<evidence type="ECO:0000256" key="2">
    <source>
        <dbReference type="ARBA" id="ARBA00009695"/>
    </source>
</evidence>
<keyword evidence="4 5" id="KW-0963">Cytoplasm</keyword>
<organism evidence="9 10">
    <name type="scientific">Novibacillus thermophilus</name>
    <dbReference type="NCBI Taxonomy" id="1471761"/>
    <lineage>
        <taxon>Bacteria</taxon>
        <taxon>Bacillati</taxon>
        <taxon>Bacillota</taxon>
        <taxon>Bacilli</taxon>
        <taxon>Bacillales</taxon>
        <taxon>Thermoactinomycetaceae</taxon>
        <taxon>Novibacillus</taxon>
    </lineage>
</organism>
<accession>A0A1U9K9V9</accession>
<dbReference type="KEGG" id="ntr:B0W44_14765"/>
<dbReference type="Pfam" id="PF02631">
    <property type="entry name" value="RecX_HTH2"/>
    <property type="match status" value="1"/>
</dbReference>
<dbReference type="InterPro" id="IPR053925">
    <property type="entry name" value="RecX_HTH_3rd"/>
</dbReference>
<dbReference type="PANTHER" id="PTHR33602:SF1">
    <property type="entry name" value="REGULATORY PROTEIN RECX FAMILY PROTEIN"/>
    <property type="match status" value="1"/>
</dbReference>
<comment type="similarity">
    <text evidence="2 5">Belongs to the RecX family.</text>
</comment>
<dbReference type="HAMAP" id="MF_01114">
    <property type="entry name" value="RecX"/>
    <property type="match status" value="1"/>
</dbReference>
<evidence type="ECO:0000259" key="7">
    <source>
        <dbReference type="Pfam" id="PF21981"/>
    </source>
</evidence>
<evidence type="ECO:0000256" key="5">
    <source>
        <dbReference type="HAMAP-Rule" id="MF_01114"/>
    </source>
</evidence>
<comment type="function">
    <text evidence="5">Modulates RecA activity.</text>
</comment>
<protein>
    <recommendedName>
        <fullName evidence="3 5">Regulatory protein RecX</fullName>
    </recommendedName>
</protein>